<sequence length="62" mass="7024">MRIRRQTIEQPFGLLKSWMCTDRLLTQTLMQVSTEMSLHAAYSLRRVLNLPGSGALMAAMKA</sequence>
<dbReference type="Proteomes" id="UP000248146">
    <property type="component" value="Unassembled WGS sequence"/>
</dbReference>
<accession>A0A2V4LWY2</accession>
<comment type="caution">
    <text evidence="1">The sequence shown here is derived from an EMBL/GenBank/DDBJ whole genome shotgun (WGS) entry which is preliminary data.</text>
</comment>
<gene>
    <name evidence="1" type="ORF">DMO17_08010</name>
</gene>
<organism evidence="1 2">
    <name type="scientific">Aquipseudomonas alcaligenes</name>
    <name type="common">Pseudomonas alcaligenes</name>
    <dbReference type="NCBI Taxonomy" id="43263"/>
    <lineage>
        <taxon>Bacteria</taxon>
        <taxon>Pseudomonadati</taxon>
        <taxon>Pseudomonadota</taxon>
        <taxon>Gammaproteobacteria</taxon>
        <taxon>Pseudomonadales</taxon>
        <taxon>Pseudomonadaceae</taxon>
        <taxon>Aquipseudomonas</taxon>
    </lineage>
</organism>
<reference evidence="1 2" key="1">
    <citation type="submission" date="2018-06" db="EMBL/GenBank/DDBJ databases">
        <title>Pseudomonas diversity within urban Lake Michigan freshwaters.</title>
        <authorList>
            <person name="Batrich M."/>
            <person name="Hatzopoulos T."/>
            <person name="Putonti C."/>
        </authorList>
    </citation>
    <scope>NUCLEOTIDE SEQUENCE [LARGE SCALE GENOMIC DNA]</scope>
    <source>
        <strain evidence="1 2">MB-090714</strain>
    </source>
</reference>
<dbReference type="EMBL" id="QJRX01000004">
    <property type="protein sequence ID" value="PYC25627.1"/>
    <property type="molecule type" value="Genomic_DNA"/>
</dbReference>
<proteinExistence type="predicted"/>
<name>A0A2V4LWY2_AQUAC</name>
<evidence type="ECO:0000313" key="2">
    <source>
        <dbReference type="Proteomes" id="UP000248146"/>
    </source>
</evidence>
<evidence type="ECO:0008006" key="3">
    <source>
        <dbReference type="Google" id="ProtNLM"/>
    </source>
</evidence>
<dbReference type="AlphaFoldDB" id="A0A2V4LWY2"/>
<evidence type="ECO:0000313" key="1">
    <source>
        <dbReference type="EMBL" id="PYC25627.1"/>
    </source>
</evidence>
<protein>
    <recommendedName>
        <fullName evidence="3">Transposase DDE domain-containing protein</fullName>
    </recommendedName>
</protein>